<dbReference type="InterPro" id="IPR000871">
    <property type="entry name" value="Beta-lactam_class-A"/>
</dbReference>
<evidence type="ECO:0000256" key="4">
    <source>
        <dbReference type="ARBA" id="ARBA00022801"/>
    </source>
</evidence>
<comment type="function">
    <text evidence="1">Removes C-terminal D-alanyl residues from sugar-peptide cell wall precursors.</text>
</comment>
<feature type="binding site" evidence="9">
    <location>
        <position position="262"/>
    </location>
    <ligand>
        <name>substrate</name>
    </ligand>
</feature>
<dbReference type="GO" id="GO:0009252">
    <property type="term" value="P:peptidoglycan biosynthetic process"/>
    <property type="evidence" value="ECO:0007669"/>
    <property type="project" value="UniProtKB-KW"/>
</dbReference>
<dbReference type="PRINTS" id="PR00725">
    <property type="entry name" value="DADACBPTASE1"/>
</dbReference>
<dbReference type="InterPro" id="IPR015294">
    <property type="entry name" value="Pen-bd_prot4_C_dom"/>
</dbReference>
<evidence type="ECO:0000256" key="5">
    <source>
        <dbReference type="ARBA" id="ARBA00022960"/>
    </source>
</evidence>
<keyword evidence="5" id="KW-0133">Cell shape</keyword>
<dbReference type="SUPFAM" id="SSF69189">
    <property type="entry name" value="Penicillin-binding protein associated domain"/>
    <property type="match status" value="1"/>
</dbReference>
<feature type="active site" description="Proton acceptor" evidence="8">
    <location>
        <position position="77"/>
    </location>
</feature>
<dbReference type="RefSeq" id="WP_272163703.1">
    <property type="nucleotide sequence ID" value="NZ_CP116507.1"/>
</dbReference>
<dbReference type="PANTHER" id="PTHR35333:SF4">
    <property type="entry name" value="SLR0121 PROTEIN"/>
    <property type="match status" value="1"/>
</dbReference>
<evidence type="ECO:0000256" key="3">
    <source>
        <dbReference type="ARBA" id="ARBA00022729"/>
    </source>
</evidence>
<feature type="domain" description="Peptidase S11 D-alanyl-D-alanine carboxypeptidase A N-terminal" evidence="12">
    <location>
        <begin position="47"/>
        <end position="290"/>
    </location>
</feature>
<dbReference type="GO" id="GO:0008800">
    <property type="term" value="F:beta-lactamase activity"/>
    <property type="evidence" value="ECO:0007669"/>
    <property type="project" value="InterPro"/>
</dbReference>
<feature type="active site" evidence="8">
    <location>
        <position position="136"/>
    </location>
</feature>
<evidence type="ECO:0000256" key="11">
    <source>
        <dbReference type="SAM" id="Phobius"/>
    </source>
</evidence>
<evidence type="ECO:0000256" key="7">
    <source>
        <dbReference type="ARBA" id="ARBA00023316"/>
    </source>
</evidence>
<keyword evidence="11" id="KW-0472">Membrane</keyword>
<dbReference type="GO" id="GO:0006508">
    <property type="term" value="P:proteolysis"/>
    <property type="evidence" value="ECO:0007669"/>
    <property type="project" value="InterPro"/>
</dbReference>
<dbReference type="AlphaFoldDB" id="A0AAE9XNQ8"/>
<keyword evidence="11" id="KW-0812">Transmembrane</keyword>
<dbReference type="GO" id="GO:0008360">
    <property type="term" value="P:regulation of cell shape"/>
    <property type="evidence" value="ECO:0007669"/>
    <property type="project" value="UniProtKB-KW"/>
</dbReference>
<dbReference type="InterPro" id="IPR015956">
    <property type="entry name" value="Peniciliin-bd_prot_C_sf"/>
</dbReference>
<feature type="domain" description="Penicillin-binding protein 4 C-terminal" evidence="13">
    <location>
        <begin position="323"/>
        <end position="383"/>
    </location>
</feature>
<feature type="active site" description="Acyl-ester intermediate" evidence="8">
    <location>
        <position position="74"/>
    </location>
</feature>
<accession>A0AAE9XNQ8</accession>
<gene>
    <name evidence="14" type="ORF">PML95_04705</name>
</gene>
<dbReference type="GO" id="GO:0009002">
    <property type="term" value="F:serine-type D-Ala-D-Ala carboxypeptidase activity"/>
    <property type="evidence" value="ECO:0007669"/>
    <property type="project" value="InterPro"/>
</dbReference>
<comment type="similarity">
    <text evidence="2 10">Belongs to the peptidase S11 family.</text>
</comment>
<protein>
    <submittedName>
        <fullName evidence="14">DUF1958 domain-containing protein</fullName>
    </submittedName>
</protein>
<keyword evidence="11" id="KW-1133">Transmembrane helix</keyword>
<evidence type="ECO:0000256" key="1">
    <source>
        <dbReference type="ARBA" id="ARBA00003217"/>
    </source>
</evidence>
<dbReference type="InterPro" id="IPR018044">
    <property type="entry name" value="Peptidase_S11"/>
</dbReference>
<dbReference type="PANTHER" id="PTHR35333">
    <property type="entry name" value="BETA-LACTAMASE"/>
    <property type="match status" value="1"/>
</dbReference>
<dbReference type="Pfam" id="PF09211">
    <property type="entry name" value="DUF1958"/>
    <property type="match status" value="1"/>
</dbReference>
<keyword evidence="4" id="KW-0378">Hydrolase</keyword>
<evidence type="ECO:0000256" key="2">
    <source>
        <dbReference type="ARBA" id="ARBA00007164"/>
    </source>
</evidence>
<feature type="transmembrane region" description="Helical" evidence="11">
    <location>
        <begin position="7"/>
        <end position="28"/>
    </location>
</feature>
<evidence type="ECO:0000313" key="14">
    <source>
        <dbReference type="EMBL" id="WCG23528.1"/>
    </source>
</evidence>
<dbReference type="GO" id="GO:0030655">
    <property type="term" value="P:beta-lactam antibiotic catabolic process"/>
    <property type="evidence" value="ECO:0007669"/>
    <property type="project" value="InterPro"/>
</dbReference>
<evidence type="ECO:0000256" key="6">
    <source>
        <dbReference type="ARBA" id="ARBA00022984"/>
    </source>
</evidence>
<evidence type="ECO:0000259" key="13">
    <source>
        <dbReference type="Pfam" id="PF09211"/>
    </source>
</evidence>
<keyword evidence="3" id="KW-0732">Signal</keyword>
<name>A0AAE9XNQ8_9ENTE</name>
<keyword evidence="7" id="KW-0961">Cell wall biogenesis/degradation</keyword>
<reference evidence="14" key="1">
    <citation type="submission" date="2023-01" db="EMBL/GenBank/DDBJ databases">
        <title>Oxazolidinone resistance genes in florfenicol resistant enterococci from beef cattle and veal calves at slaughter.</title>
        <authorList>
            <person name="Biggel M."/>
        </authorList>
    </citation>
    <scope>NUCLEOTIDE SEQUENCE</scope>
    <source>
        <strain evidence="14">K204-1</strain>
    </source>
</reference>
<evidence type="ECO:0000313" key="15">
    <source>
        <dbReference type="Proteomes" id="UP001179600"/>
    </source>
</evidence>
<organism evidence="14 15">
    <name type="scientific">Vagococcus lutrae</name>
    <dbReference type="NCBI Taxonomy" id="81947"/>
    <lineage>
        <taxon>Bacteria</taxon>
        <taxon>Bacillati</taxon>
        <taxon>Bacillota</taxon>
        <taxon>Bacilli</taxon>
        <taxon>Lactobacillales</taxon>
        <taxon>Enterococcaceae</taxon>
        <taxon>Vagococcus</taxon>
    </lineage>
</organism>
<sequence length="446" mass="49989">MKRGNQIVLRGILVVWMMLGGASSMQAVSLMELMNESPYEVNESDQPKSSLVYELETGRVVWENQADLKWKTASVSKLMTIFVALEKLGEEGLNQTITITQPYVDMAQDYNLSNNNMQLGATYTIQELLDLIVVPSSNAATLLLSDIVSDGDRALFVQWMNETASQLGMENSTFYNPLGAPNKYLGVNMVPGADPEGDNESTARDLGILTYHLLKKYPFILDHSKNRVVTVKAGTPYEETFESHLHSLPGAIYEYEGFDGIKTGSSGYAGFNMSATAKRGETRFVEILLGIGDWSNQDGEMIRHTFGNVLLDYAFDRYEYRLLAEKGEVEIDGQTYLLAEDYYDVVPKDSEPILTYQATDKRVSVQSELAALKEDVGERGVKAELKTINPLKKSTTKTTTSLKTMTFWHQWQQLPLTLKGLFSIIVVLVLLIILLIIALVKKWRRD</sequence>
<dbReference type="InterPro" id="IPR001967">
    <property type="entry name" value="Peptidase_S11_N"/>
</dbReference>
<dbReference type="Proteomes" id="UP001179600">
    <property type="component" value="Chromosome"/>
</dbReference>
<dbReference type="GO" id="GO:0071555">
    <property type="term" value="P:cell wall organization"/>
    <property type="evidence" value="ECO:0007669"/>
    <property type="project" value="UniProtKB-KW"/>
</dbReference>
<dbReference type="SUPFAM" id="SSF56601">
    <property type="entry name" value="beta-lactamase/transpeptidase-like"/>
    <property type="match status" value="1"/>
</dbReference>
<dbReference type="Pfam" id="PF00768">
    <property type="entry name" value="Peptidase_S11"/>
    <property type="match status" value="1"/>
</dbReference>
<dbReference type="Gene3D" id="3.40.710.10">
    <property type="entry name" value="DD-peptidase/beta-lactamase superfamily"/>
    <property type="match status" value="1"/>
</dbReference>
<evidence type="ECO:0000259" key="12">
    <source>
        <dbReference type="Pfam" id="PF00768"/>
    </source>
</evidence>
<evidence type="ECO:0000256" key="10">
    <source>
        <dbReference type="RuleBase" id="RU004016"/>
    </source>
</evidence>
<dbReference type="GO" id="GO:0046677">
    <property type="term" value="P:response to antibiotic"/>
    <property type="evidence" value="ECO:0007669"/>
    <property type="project" value="InterPro"/>
</dbReference>
<dbReference type="InterPro" id="IPR037091">
    <property type="entry name" value="Pen-bd_prot4_C_dom_sf"/>
</dbReference>
<dbReference type="Gene3D" id="2.30.140.20">
    <property type="entry name" value="Penicillin-binding protein 4, C-terminal domain"/>
    <property type="match status" value="1"/>
</dbReference>
<evidence type="ECO:0000256" key="8">
    <source>
        <dbReference type="PIRSR" id="PIRSR618044-1"/>
    </source>
</evidence>
<dbReference type="EMBL" id="CP116507">
    <property type="protein sequence ID" value="WCG23528.1"/>
    <property type="molecule type" value="Genomic_DNA"/>
</dbReference>
<proteinExistence type="inferred from homology"/>
<evidence type="ECO:0000256" key="9">
    <source>
        <dbReference type="PIRSR" id="PIRSR618044-2"/>
    </source>
</evidence>
<keyword evidence="6" id="KW-0573">Peptidoglycan synthesis</keyword>
<feature type="transmembrane region" description="Helical" evidence="11">
    <location>
        <begin position="420"/>
        <end position="440"/>
    </location>
</feature>
<dbReference type="InterPro" id="IPR012338">
    <property type="entry name" value="Beta-lactam/transpept-like"/>
</dbReference>